<proteinExistence type="predicted"/>
<organism evidence="3 4">
    <name type="scientific">Leucothrix pacifica</name>
    <dbReference type="NCBI Taxonomy" id="1247513"/>
    <lineage>
        <taxon>Bacteria</taxon>
        <taxon>Pseudomonadati</taxon>
        <taxon>Pseudomonadota</taxon>
        <taxon>Gammaproteobacteria</taxon>
        <taxon>Thiotrichales</taxon>
        <taxon>Thiotrichaceae</taxon>
        <taxon>Leucothrix</taxon>
    </lineage>
</organism>
<dbReference type="Proteomes" id="UP000245539">
    <property type="component" value="Unassembled WGS sequence"/>
</dbReference>
<accession>A0A317CI31</accession>
<dbReference type="RefSeq" id="WP_109837298.1">
    <property type="nucleotide sequence ID" value="NZ_QGKM01000019.1"/>
</dbReference>
<keyword evidence="2" id="KW-0812">Transmembrane</keyword>
<gene>
    <name evidence="3" type="ORF">DKW60_08850</name>
</gene>
<keyword evidence="4" id="KW-1185">Reference proteome</keyword>
<dbReference type="EMBL" id="QGKM01000019">
    <property type="protein sequence ID" value="PWQ98039.1"/>
    <property type="molecule type" value="Genomic_DNA"/>
</dbReference>
<dbReference type="OrthoDB" id="9848221at2"/>
<name>A0A317CI31_9GAMM</name>
<keyword evidence="2" id="KW-1133">Transmembrane helix</keyword>
<feature type="transmembrane region" description="Helical" evidence="2">
    <location>
        <begin position="20"/>
        <end position="48"/>
    </location>
</feature>
<evidence type="ECO:0000256" key="2">
    <source>
        <dbReference type="SAM" id="Phobius"/>
    </source>
</evidence>
<protein>
    <submittedName>
        <fullName evidence="3">Uncharacterized protein</fullName>
    </submittedName>
</protein>
<reference evidence="3 4" key="1">
    <citation type="submission" date="2018-05" db="EMBL/GenBank/DDBJ databases">
        <title>Leucothrix arctica sp. nov., isolated from Arctic seawater.</title>
        <authorList>
            <person name="Choi A."/>
            <person name="Baek K."/>
        </authorList>
    </citation>
    <scope>NUCLEOTIDE SEQUENCE [LARGE SCALE GENOMIC DNA]</scope>
    <source>
        <strain evidence="3 4">JCM 18388</strain>
    </source>
</reference>
<keyword evidence="2" id="KW-0472">Membrane</keyword>
<evidence type="ECO:0000313" key="4">
    <source>
        <dbReference type="Proteomes" id="UP000245539"/>
    </source>
</evidence>
<feature type="transmembrane region" description="Helical" evidence="2">
    <location>
        <begin position="69"/>
        <end position="85"/>
    </location>
</feature>
<feature type="region of interest" description="Disordered" evidence="1">
    <location>
        <begin position="106"/>
        <end position="125"/>
    </location>
</feature>
<dbReference type="AlphaFoldDB" id="A0A317CI31"/>
<comment type="caution">
    <text evidence="3">The sequence shown here is derived from an EMBL/GenBank/DDBJ whole genome shotgun (WGS) entry which is preliminary data.</text>
</comment>
<sequence length="283" mass="31576">MTLVNKIRHQLRLNIPLGIYVLLIAAAFLLPASLIISVLIFLVLSYFLANVLWRRYLKKRGELGDSSTGLLLLVIAWLMAAYIYFDESTPEPPQIALYETTDPEYFSSTDPHPAPEATKESDEAKAATRGLRRGRFSSITGKLADKVESLHDSGLACAFLKQHKQIEQCSSDVLQESLRVEVDNNSATIELLVSEKEPVKCIEATCQVWLIQTTQQKINQFTDIRLENEELGKAPPVADASLITQWDDVITPVIVLNASSNGWRHVRVSDQLGNISVWYGPAL</sequence>
<evidence type="ECO:0000256" key="1">
    <source>
        <dbReference type="SAM" id="MobiDB-lite"/>
    </source>
</evidence>
<evidence type="ECO:0000313" key="3">
    <source>
        <dbReference type="EMBL" id="PWQ98039.1"/>
    </source>
</evidence>